<protein>
    <submittedName>
        <fullName evidence="1">Uncharacterized protein</fullName>
    </submittedName>
</protein>
<organism evidence="1 2">
    <name type="scientific">Paenibacillus medicaginis</name>
    <dbReference type="NCBI Taxonomy" id="1470560"/>
    <lineage>
        <taxon>Bacteria</taxon>
        <taxon>Bacillati</taxon>
        <taxon>Bacillota</taxon>
        <taxon>Bacilli</taxon>
        <taxon>Bacillales</taxon>
        <taxon>Paenibacillaceae</taxon>
        <taxon>Paenibacillus</taxon>
    </lineage>
</organism>
<evidence type="ECO:0000313" key="1">
    <source>
        <dbReference type="EMBL" id="MFB5759042.1"/>
    </source>
</evidence>
<accession>A0ABV5BYA4</accession>
<dbReference type="Proteomes" id="UP001580430">
    <property type="component" value="Unassembled WGS sequence"/>
</dbReference>
<dbReference type="RefSeq" id="WP_375518294.1">
    <property type="nucleotide sequence ID" value="NZ_JBHIRY010000001.1"/>
</dbReference>
<proteinExistence type="predicted"/>
<reference evidence="1 2" key="1">
    <citation type="submission" date="2024-09" db="EMBL/GenBank/DDBJ databases">
        <title>Paenibacillus zeirhizospherea sp. nov., isolated from surface of the maize (Zea mays) roots in a horticulture field, Hungary.</title>
        <authorList>
            <person name="Marton D."/>
            <person name="Farkas M."/>
            <person name="Bedics A."/>
            <person name="Toth E."/>
            <person name="Tancsics A."/>
            <person name="Boka K."/>
            <person name="Marati G."/>
            <person name="Kriszt B."/>
            <person name="Cserhati M."/>
        </authorList>
    </citation>
    <scope>NUCLEOTIDE SEQUENCE [LARGE SCALE GENOMIC DNA]</scope>
    <source>
        <strain evidence="1 2">JCM 18446</strain>
    </source>
</reference>
<sequence length="92" mass="11046">MNNDNGLTTIDEARRFFEDFYDDANILKKVELKCWINHSESRNKNNNIPFTYYNYINHMSVTDYIHQINLRMINVDDLGRKEFVVNELLNGR</sequence>
<keyword evidence="2" id="KW-1185">Reference proteome</keyword>
<comment type="caution">
    <text evidence="1">The sequence shown here is derived from an EMBL/GenBank/DDBJ whole genome shotgun (WGS) entry which is preliminary data.</text>
</comment>
<evidence type="ECO:0000313" key="2">
    <source>
        <dbReference type="Proteomes" id="UP001580430"/>
    </source>
</evidence>
<name>A0ABV5BYA4_9BACL</name>
<gene>
    <name evidence="1" type="ORF">ACE5LO_01415</name>
</gene>
<dbReference type="EMBL" id="JBHIRY010000001">
    <property type="protein sequence ID" value="MFB5759042.1"/>
    <property type="molecule type" value="Genomic_DNA"/>
</dbReference>